<accession>A0A310SS24</accession>
<name>A0A310SS24_9HYME</name>
<dbReference type="OrthoDB" id="333176at2759"/>
<dbReference type="Pfam" id="PF09747">
    <property type="entry name" value="CCD97-like_C"/>
    <property type="match status" value="1"/>
</dbReference>
<dbReference type="InterPro" id="IPR018613">
    <property type="entry name" value="Ccdc97-like"/>
</dbReference>
<feature type="region of interest" description="Disordered" evidence="1">
    <location>
        <begin position="364"/>
        <end position="406"/>
    </location>
</feature>
<feature type="compositionally biased region" description="Acidic residues" evidence="1">
    <location>
        <begin position="472"/>
        <end position="481"/>
    </location>
</feature>
<dbReference type="PANTHER" id="PTHR31840">
    <property type="entry name" value="COILED-COIL DOMAIN-CONTAINING PROTEIN 97"/>
    <property type="match status" value="1"/>
</dbReference>
<protein>
    <submittedName>
        <fullName evidence="3">Coiled-coil domain-containing protein 97</fullName>
    </submittedName>
</protein>
<dbReference type="AlphaFoldDB" id="A0A310SS24"/>
<dbReference type="Proteomes" id="UP000250275">
    <property type="component" value="Unassembled WGS sequence"/>
</dbReference>
<gene>
    <name evidence="3" type="ORF">WN48_11268</name>
</gene>
<feature type="region of interest" description="Disordered" evidence="1">
    <location>
        <begin position="296"/>
        <end position="318"/>
    </location>
</feature>
<sequence>MSKKENIQNYAPKMIVDDKKNVNNTQNPTLDEQDKSLEEELLCYVAKTKAIFKSQQKDDPDLTFEEKLTIARNILHKSYCLFLSKFGHYMKKEHLRFFEKNKDEDYEVAYHFNRLQRYFNSSARQTDVRNRRYQALKTLIQEGEYFSETEMMKRNPLLYEHLIGQYMTEKQKNIRDNIDIKNITFVNLLMESIERDRLNEKQKLQVEEEQNIMEENDSDEEQEDTCASEYNEEKILWGRTSESQNNIQHKSEKVQNPHSISNFEKQILKQEFITNITIDDNEAYDNIDLRTQDEEDKYFDSESPETIGPAKDSNETEPEDELDIYMKSLKNFNLLSFGKEAEEDDEESVILNKKFSGRSKSALDHLTDSKLSTQPAVELPRLPNKKRKEGRSSDRESENEVKSQEELEIMKKEKELVYCLDYNYNDRPVYPPRLIKIIILNNPFSHILPKIIIQDSDEAKDSSKTEAAAINEEAEEDEEESAILNKKFSDKSKSVHGYLSDPKLCS</sequence>
<evidence type="ECO:0000313" key="4">
    <source>
        <dbReference type="Proteomes" id="UP000250275"/>
    </source>
</evidence>
<dbReference type="InterPro" id="IPR040233">
    <property type="entry name" value="CCD97-like_C"/>
</dbReference>
<evidence type="ECO:0000259" key="2">
    <source>
        <dbReference type="Pfam" id="PF09747"/>
    </source>
</evidence>
<dbReference type="PANTHER" id="PTHR31840:SF1">
    <property type="entry name" value="COILED-COIL DOMAIN-CONTAINING PROTEIN 97"/>
    <property type="match status" value="1"/>
</dbReference>
<feature type="domain" description="CCD97-like C-terminal" evidence="2">
    <location>
        <begin position="130"/>
        <end position="302"/>
    </location>
</feature>
<keyword evidence="4" id="KW-1185">Reference proteome</keyword>
<proteinExistence type="predicted"/>
<dbReference type="EMBL" id="KQ761010">
    <property type="protein sequence ID" value="OAD58394.1"/>
    <property type="molecule type" value="Genomic_DNA"/>
</dbReference>
<evidence type="ECO:0000313" key="3">
    <source>
        <dbReference type="EMBL" id="OAD58394.1"/>
    </source>
</evidence>
<feature type="region of interest" description="Disordered" evidence="1">
    <location>
        <begin position="456"/>
        <end position="486"/>
    </location>
</feature>
<feature type="compositionally biased region" description="Basic and acidic residues" evidence="1">
    <location>
        <begin position="390"/>
        <end position="406"/>
    </location>
</feature>
<organism evidence="3 4">
    <name type="scientific">Eufriesea mexicana</name>
    <dbReference type="NCBI Taxonomy" id="516756"/>
    <lineage>
        <taxon>Eukaryota</taxon>
        <taxon>Metazoa</taxon>
        <taxon>Ecdysozoa</taxon>
        <taxon>Arthropoda</taxon>
        <taxon>Hexapoda</taxon>
        <taxon>Insecta</taxon>
        <taxon>Pterygota</taxon>
        <taxon>Neoptera</taxon>
        <taxon>Endopterygota</taxon>
        <taxon>Hymenoptera</taxon>
        <taxon>Apocrita</taxon>
        <taxon>Aculeata</taxon>
        <taxon>Apoidea</taxon>
        <taxon>Anthophila</taxon>
        <taxon>Apidae</taxon>
        <taxon>Eufriesea</taxon>
    </lineage>
</organism>
<reference evidence="3 4" key="1">
    <citation type="submission" date="2015-07" db="EMBL/GenBank/DDBJ databases">
        <title>The genome of Eufriesea mexicana.</title>
        <authorList>
            <person name="Pan H."/>
            <person name="Kapheim K."/>
        </authorList>
    </citation>
    <scope>NUCLEOTIDE SEQUENCE [LARGE SCALE GENOMIC DNA]</scope>
    <source>
        <strain evidence="3">0111107269</strain>
        <tissue evidence="3">Whole body</tissue>
    </source>
</reference>
<evidence type="ECO:0000256" key="1">
    <source>
        <dbReference type="SAM" id="MobiDB-lite"/>
    </source>
</evidence>